<feature type="region of interest" description="Disordered" evidence="1">
    <location>
        <begin position="120"/>
        <end position="152"/>
    </location>
</feature>
<name>A0A5A7QS76_STRAF</name>
<evidence type="ECO:0000256" key="1">
    <source>
        <dbReference type="SAM" id="MobiDB-lite"/>
    </source>
</evidence>
<evidence type="ECO:0000313" key="4">
    <source>
        <dbReference type="Proteomes" id="UP000325081"/>
    </source>
</evidence>
<organism evidence="3 4">
    <name type="scientific">Striga asiatica</name>
    <name type="common">Asiatic witchweed</name>
    <name type="synonym">Buchnera asiatica</name>
    <dbReference type="NCBI Taxonomy" id="4170"/>
    <lineage>
        <taxon>Eukaryota</taxon>
        <taxon>Viridiplantae</taxon>
        <taxon>Streptophyta</taxon>
        <taxon>Embryophyta</taxon>
        <taxon>Tracheophyta</taxon>
        <taxon>Spermatophyta</taxon>
        <taxon>Magnoliopsida</taxon>
        <taxon>eudicotyledons</taxon>
        <taxon>Gunneridae</taxon>
        <taxon>Pentapetalae</taxon>
        <taxon>asterids</taxon>
        <taxon>lamiids</taxon>
        <taxon>Lamiales</taxon>
        <taxon>Orobanchaceae</taxon>
        <taxon>Buchnereae</taxon>
        <taxon>Striga</taxon>
    </lineage>
</organism>
<keyword evidence="4" id="KW-1185">Reference proteome</keyword>
<comment type="caution">
    <text evidence="3">The sequence shown here is derived from an EMBL/GenBank/DDBJ whole genome shotgun (WGS) entry which is preliminary data.</text>
</comment>
<evidence type="ECO:0000256" key="2">
    <source>
        <dbReference type="SAM" id="Phobius"/>
    </source>
</evidence>
<protein>
    <submittedName>
        <fullName evidence="3">60S ribosomal protein L7</fullName>
    </submittedName>
</protein>
<feature type="transmembrane region" description="Helical" evidence="2">
    <location>
        <begin position="85"/>
        <end position="105"/>
    </location>
</feature>
<keyword evidence="2" id="KW-0812">Transmembrane</keyword>
<keyword evidence="3" id="KW-0689">Ribosomal protein</keyword>
<proteinExistence type="predicted"/>
<sequence>MKEISTTKLCQHSKRPLYPNLKSIKELIYKREYGNVNRQRISLTDISILEQEAILVNELDVVAARTWTSQLIILFAEISADPTHIAPAITAVLNAIVAPVAVFSLQKTDRRRRGFRQHHGGRFAISAPAPQPSPVRSSSIGGESGGSRFSLS</sequence>
<keyword evidence="2" id="KW-0472">Membrane</keyword>
<dbReference type="OrthoDB" id="28644at2759"/>
<feature type="compositionally biased region" description="Low complexity" evidence="1">
    <location>
        <begin position="137"/>
        <end position="152"/>
    </location>
</feature>
<keyword evidence="3" id="KW-0687">Ribonucleoprotein</keyword>
<keyword evidence="2" id="KW-1133">Transmembrane helix</keyword>
<dbReference type="GO" id="GO:0005840">
    <property type="term" value="C:ribosome"/>
    <property type="evidence" value="ECO:0007669"/>
    <property type="project" value="UniProtKB-KW"/>
</dbReference>
<gene>
    <name evidence="3" type="ORF">STAS_25233</name>
</gene>
<reference evidence="4" key="1">
    <citation type="journal article" date="2019" name="Curr. Biol.">
        <title>Genome Sequence of Striga asiatica Provides Insight into the Evolution of Plant Parasitism.</title>
        <authorList>
            <person name="Yoshida S."/>
            <person name="Kim S."/>
            <person name="Wafula E.K."/>
            <person name="Tanskanen J."/>
            <person name="Kim Y.M."/>
            <person name="Honaas L."/>
            <person name="Yang Z."/>
            <person name="Spallek T."/>
            <person name="Conn C.E."/>
            <person name="Ichihashi Y."/>
            <person name="Cheong K."/>
            <person name="Cui S."/>
            <person name="Der J.P."/>
            <person name="Gundlach H."/>
            <person name="Jiao Y."/>
            <person name="Hori C."/>
            <person name="Ishida J.K."/>
            <person name="Kasahara H."/>
            <person name="Kiba T."/>
            <person name="Kim M.S."/>
            <person name="Koo N."/>
            <person name="Laohavisit A."/>
            <person name="Lee Y.H."/>
            <person name="Lumba S."/>
            <person name="McCourt P."/>
            <person name="Mortimer J.C."/>
            <person name="Mutuku J.M."/>
            <person name="Nomura T."/>
            <person name="Sasaki-Sekimoto Y."/>
            <person name="Seto Y."/>
            <person name="Wang Y."/>
            <person name="Wakatake T."/>
            <person name="Sakakibara H."/>
            <person name="Demura T."/>
            <person name="Yamaguchi S."/>
            <person name="Yoneyama K."/>
            <person name="Manabe R.I."/>
            <person name="Nelson D.C."/>
            <person name="Schulman A.H."/>
            <person name="Timko M.P."/>
            <person name="dePamphilis C.W."/>
            <person name="Choi D."/>
            <person name="Shirasu K."/>
        </authorList>
    </citation>
    <scope>NUCLEOTIDE SEQUENCE [LARGE SCALE GENOMIC DNA]</scope>
    <source>
        <strain evidence="4">cv. UVA1</strain>
    </source>
</reference>
<dbReference type="EMBL" id="BKCP01008181">
    <property type="protein sequence ID" value="GER48080.1"/>
    <property type="molecule type" value="Genomic_DNA"/>
</dbReference>
<evidence type="ECO:0000313" key="3">
    <source>
        <dbReference type="EMBL" id="GER48080.1"/>
    </source>
</evidence>
<dbReference type="Proteomes" id="UP000325081">
    <property type="component" value="Unassembled WGS sequence"/>
</dbReference>
<dbReference type="AlphaFoldDB" id="A0A5A7QS76"/>
<accession>A0A5A7QS76</accession>